<dbReference type="PANTHER" id="PTHR31479:SF40">
    <property type="entry name" value="OS01G0751600 PROTEIN"/>
    <property type="match status" value="1"/>
</dbReference>
<dbReference type="Proteomes" id="UP001327560">
    <property type="component" value="Chromosome 6"/>
</dbReference>
<evidence type="ECO:0000313" key="1">
    <source>
        <dbReference type="EMBL" id="WOL10837.1"/>
    </source>
</evidence>
<reference evidence="1 2" key="1">
    <citation type="submission" date="2023-10" db="EMBL/GenBank/DDBJ databases">
        <title>Chromosome-scale genome assembly provides insights into flower coloration mechanisms of Canna indica.</title>
        <authorList>
            <person name="Li C."/>
        </authorList>
    </citation>
    <scope>NUCLEOTIDE SEQUENCE [LARGE SCALE GENOMIC DNA]</scope>
    <source>
        <tissue evidence="1">Flower</tissue>
    </source>
</reference>
<gene>
    <name evidence="1" type="ORF">Cni_G19596</name>
</gene>
<keyword evidence="2" id="KW-1185">Reference proteome</keyword>
<dbReference type="InterPro" id="IPR029058">
    <property type="entry name" value="AB_hydrolase_fold"/>
</dbReference>
<dbReference type="EMBL" id="CP136895">
    <property type="protein sequence ID" value="WOL10837.1"/>
    <property type="molecule type" value="Genomic_DNA"/>
</dbReference>
<dbReference type="AlphaFoldDB" id="A0AAQ3KNF4"/>
<proteinExistence type="predicted"/>
<dbReference type="PANTHER" id="PTHR31479">
    <property type="entry name" value="ALPHA/BETA-HYDROLASES SUPERFAMILY PROTEIN"/>
    <property type="match status" value="1"/>
</dbReference>
<evidence type="ECO:0000313" key="2">
    <source>
        <dbReference type="Proteomes" id="UP001327560"/>
    </source>
</evidence>
<sequence length="115" mass="12811">MVERFGSKNVCVGGHSLGVGFALQVRKALAKQGIFVECHIFNPPSVSLAMSIKSVGEKAGFLWKMIKESLSLLLMLAQTKTPLLFHYVHNSNVNNNKLRLHYVCKDTTMYVNNSN</sequence>
<organism evidence="1 2">
    <name type="scientific">Canna indica</name>
    <name type="common">Indian-shot</name>
    <dbReference type="NCBI Taxonomy" id="4628"/>
    <lineage>
        <taxon>Eukaryota</taxon>
        <taxon>Viridiplantae</taxon>
        <taxon>Streptophyta</taxon>
        <taxon>Embryophyta</taxon>
        <taxon>Tracheophyta</taxon>
        <taxon>Spermatophyta</taxon>
        <taxon>Magnoliopsida</taxon>
        <taxon>Liliopsida</taxon>
        <taxon>Zingiberales</taxon>
        <taxon>Cannaceae</taxon>
        <taxon>Canna</taxon>
    </lineage>
</organism>
<protein>
    <submittedName>
        <fullName evidence="1">GDSL esterase/lipase</fullName>
    </submittedName>
</protein>
<name>A0AAQ3KNF4_9LILI</name>
<dbReference type="SUPFAM" id="SSF53474">
    <property type="entry name" value="alpha/beta-Hydrolases"/>
    <property type="match status" value="1"/>
</dbReference>
<accession>A0AAQ3KNF4</accession>